<dbReference type="AlphaFoldDB" id="A0AAV8EZQ8"/>
<gene>
    <name evidence="7" type="ORF">LUZ62_037904</name>
</gene>
<dbReference type="InterPro" id="IPR037363">
    <property type="entry name" value="Sec13/Seh1_fam"/>
</dbReference>
<proteinExistence type="inferred from homology"/>
<dbReference type="PANTHER" id="PTHR11024">
    <property type="entry name" value="NUCLEAR PORE COMPLEX PROTEIN SEC13 / SEH1 FAMILY MEMBER"/>
    <property type="match status" value="1"/>
</dbReference>
<dbReference type="PANTHER" id="PTHR11024:SF9">
    <property type="entry name" value="OS03G0831800 PROTEIN"/>
    <property type="match status" value="1"/>
</dbReference>
<dbReference type="SMART" id="SM00320">
    <property type="entry name" value="WD40"/>
    <property type="match status" value="6"/>
</dbReference>
<feature type="repeat" description="WD" evidence="6">
    <location>
        <begin position="109"/>
        <end position="143"/>
    </location>
</feature>
<evidence type="ECO:0000256" key="1">
    <source>
        <dbReference type="ARBA" id="ARBA00010102"/>
    </source>
</evidence>
<evidence type="ECO:0000256" key="4">
    <source>
        <dbReference type="ARBA" id="ARBA00022737"/>
    </source>
</evidence>
<keyword evidence="2" id="KW-0813">Transport</keyword>
<keyword evidence="4" id="KW-0677">Repeat</keyword>
<comment type="caution">
    <text evidence="7">The sequence shown here is derived from an EMBL/GenBank/DDBJ whole genome shotgun (WGS) entry which is preliminary data.</text>
</comment>
<feature type="repeat" description="WD" evidence="6">
    <location>
        <begin position="261"/>
        <end position="295"/>
    </location>
</feature>
<dbReference type="Gene3D" id="2.130.10.10">
    <property type="entry name" value="YVTN repeat-like/Quinoprotein amine dehydrogenase"/>
    <property type="match status" value="1"/>
</dbReference>
<dbReference type="GO" id="GO:0090114">
    <property type="term" value="P:COPII-coated vesicle budding"/>
    <property type="evidence" value="ECO:0007669"/>
    <property type="project" value="TreeGrafter"/>
</dbReference>
<keyword evidence="5" id="KW-0653">Protein transport</keyword>
<dbReference type="Pfam" id="PF00400">
    <property type="entry name" value="WD40"/>
    <property type="match status" value="4"/>
</dbReference>
<dbReference type="InterPro" id="IPR001680">
    <property type="entry name" value="WD40_rpt"/>
</dbReference>
<evidence type="ECO:0000313" key="7">
    <source>
        <dbReference type="EMBL" id="KAJ4786658.1"/>
    </source>
</evidence>
<feature type="repeat" description="WD" evidence="6">
    <location>
        <begin position="66"/>
        <end position="107"/>
    </location>
</feature>
<comment type="similarity">
    <text evidence="1">Belongs to the WD repeat SEC13 family.</text>
</comment>
<protein>
    <submittedName>
        <fullName evidence="7">Protein transport protein SEC13</fullName>
    </submittedName>
</protein>
<name>A0AAV8EZQ8_9POAL</name>
<evidence type="ECO:0000256" key="3">
    <source>
        <dbReference type="ARBA" id="ARBA00022574"/>
    </source>
</evidence>
<dbReference type="GO" id="GO:0031080">
    <property type="term" value="C:nuclear pore outer ring"/>
    <property type="evidence" value="ECO:0007669"/>
    <property type="project" value="TreeGrafter"/>
</dbReference>
<dbReference type="InterPro" id="IPR036322">
    <property type="entry name" value="WD40_repeat_dom_sf"/>
</dbReference>
<dbReference type="Proteomes" id="UP001140206">
    <property type="component" value="Chromosome 2"/>
</dbReference>
<organism evidence="7 8">
    <name type="scientific">Rhynchospora pubera</name>
    <dbReference type="NCBI Taxonomy" id="906938"/>
    <lineage>
        <taxon>Eukaryota</taxon>
        <taxon>Viridiplantae</taxon>
        <taxon>Streptophyta</taxon>
        <taxon>Embryophyta</taxon>
        <taxon>Tracheophyta</taxon>
        <taxon>Spermatophyta</taxon>
        <taxon>Magnoliopsida</taxon>
        <taxon>Liliopsida</taxon>
        <taxon>Poales</taxon>
        <taxon>Cyperaceae</taxon>
        <taxon>Cyperoideae</taxon>
        <taxon>Rhynchosporeae</taxon>
        <taxon>Rhynchospora</taxon>
    </lineage>
</organism>
<keyword evidence="3 6" id="KW-0853">WD repeat</keyword>
<keyword evidence="8" id="KW-1185">Reference proteome</keyword>
<reference evidence="7" key="1">
    <citation type="submission" date="2022-08" db="EMBL/GenBank/DDBJ databases">
        <authorList>
            <person name="Marques A."/>
        </authorList>
    </citation>
    <scope>NUCLEOTIDE SEQUENCE</scope>
    <source>
        <strain evidence="7">RhyPub2mFocal</strain>
        <tissue evidence="7">Leaves</tissue>
    </source>
</reference>
<accession>A0AAV8EZQ8</accession>
<evidence type="ECO:0000256" key="2">
    <source>
        <dbReference type="ARBA" id="ARBA00022448"/>
    </source>
</evidence>
<evidence type="ECO:0000256" key="5">
    <source>
        <dbReference type="ARBA" id="ARBA00022927"/>
    </source>
</evidence>
<evidence type="ECO:0000256" key="6">
    <source>
        <dbReference type="PROSITE-ProRule" id="PRU00221"/>
    </source>
</evidence>
<dbReference type="GO" id="GO:0006606">
    <property type="term" value="P:protein import into nucleus"/>
    <property type="evidence" value="ECO:0007669"/>
    <property type="project" value="TreeGrafter"/>
</dbReference>
<dbReference type="SUPFAM" id="SSF50978">
    <property type="entry name" value="WD40 repeat-like"/>
    <property type="match status" value="1"/>
</dbReference>
<evidence type="ECO:0000313" key="8">
    <source>
        <dbReference type="Proteomes" id="UP001140206"/>
    </source>
</evidence>
<feature type="repeat" description="WD" evidence="6">
    <location>
        <begin position="158"/>
        <end position="190"/>
    </location>
</feature>
<dbReference type="GO" id="GO:0005198">
    <property type="term" value="F:structural molecule activity"/>
    <property type="evidence" value="ECO:0007669"/>
    <property type="project" value="InterPro"/>
</dbReference>
<dbReference type="PROSITE" id="PS50082">
    <property type="entry name" value="WD_REPEATS_2"/>
    <property type="match status" value="4"/>
</dbReference>
<sequence length="356" mass="38873">MKMKIEDSFNCPFSLLFIHSFLLPFLLNLIPRCSASDLSLSLSFRIQDSENSTYTTAMSSQTQKIETGHQDIVHDVAMDYYGRRLATASSDGTVRILSVGPTSQLLSTLTDHNGPVWRVSWAHPKFGTILASCGYDGKVIVWKEASAGTNQWTQLHVFTHHTSSVNSISWAPHELGLSLASGSSDGSISVSTARQDGTWETVRIDRAHPVGVTAVSWAPAVAPGAFSANFVYKIASGGFDSCVRTWEMVNGVWQSETGSISQLHKDWVRDVAWAPGLGVKSTVASCSQDGTVAVWTKGKEGEVWRGKIVKDFGIPVWRVSWALTGNMLSVSDGEGNVTLWKEGQDGNWEQVTKIEM</sequence>
<dbReference type="GO" id="GO:0030127">
    <property type="term" value="C:COPII vesicle coat"/>
    <property type="evidence" value="ECO:0007669"/>
    <property type="project" value="TreeGrafter"/>
</dbReference>
<dbReference type="InterPro" id="IPR015943">
    <property type="entry name" value="WD40/YVTN_repeat-like_dom_sf"/>
</dbReference>
<dbReference type="EMBL" id="JAMFTS010000002">
    <property type="protein sequence ID" value="KAJ4786658.1"/>
    <property type="molecule type" value="Genomic_DNA"/>
</dbReference>